<dbReference type="Proteomes" id="UP000594463">
    <property type="component" value="Chromosome"/>
</dbReference>
<protein>
    <submittedName>
        <fullName evidence="1">Uncharacterized protein</fullName>
    </submittedName>
</protein>
<evidence type="ECO:0000313" key="1">
    <source>
        <dbReference type="EMBL" id="QPM67823.1"/>
    </source>
</evidence>
<gene>
    <name evidence="1" type="ORF">RT761_01036</name>
</gene>
<reference evidence="1 2" key="1">
    <citation type="journal article" date="2021" name="Nat. Commun.">
        <title>Isolation of a member of the candidate phylum Atribacteria reveals a unique cell membrane structure.</title>
        <authorList>
            <person name="Taiki K."/>
            <person name="Nobu M.K."/>
            <person name="Kusada H."/>
            <person name="Meng X.-Y."/>
            <person name="Hosoki N."/>
            <person name="Uematsu K."/>
            <person name="Yoshioka H."/>
            <person name="Kamagata Y."/>
            <person name="Tamaki H."/>
        </authorList>
    </citation>
    <scope>NUCLEOTIDE SEQUENCE [LARGE SCALE GENOMIC DNA]</scope>
    <source>
        <strain evidence="1 2">RT761</strain>
    </source>
</reference>
<evidence type="ECO:0000313" key="2">
    <source>
        <dbReference type="Proteomes" id="UP000594463"/>
    </source>
</evidence>
<organism evidence="1 2">
    <name type="scientific">Atribacter laminatus</name>
    <dbReference type="NCBI Taxonomy" id="2847778"/>
    <lineage>
        <taxon>Bacteria</taxon>
        <taxon>Pseudomonadati</taxon>
        <taxon>Atribacterota</taxon>
        <taxon>Atribacteria</taxon>
        <taxon>Atribacterales</taxon>
        <taxon>Atribacteraceae</taxon>
        <taxon>Atribacter</taxon>
    </lineage>
</organism>
<dbReference type="KEGG" id="alam:RT761_01036"/>
<proteinExistence type="predicted"/>
<accession>A0A7T1F2B0</accession>
<keyword evidence="2" id="KW-1185">Reference proteome</keyword>
<sequence>MEGYYLKLKAFILYSLSYSQVLTLHYNSFKGRLSSFIFPKGINTLPEKERGLLWRLIACKLQYNGYFLPGFQLNIIKVWPGWLRFFFFS</sequence>
<dbReference type="EMBL" id="CP065383">
    <property type="protein sequence ID" value="QPM67823.1"/>
    <property type="molecule type" value="Genomic_DNA"/>
</dbReference>
<name>A0A7T1F2B0_ATRLM</name>
<dbReference type="AlphaFoldDB" id="A0A7T1F2B0"/>